<sequence length="88" mass="9519">MWSFRCGLVACACSFVGSVSVPALGTALRGGIRQGFPNAASLVGAEPAGEYERKTQAPIIWFDLRKSVLPGEFVPDWTRRAVDENDFA</sequence>
<protein>
    <submittedName>
        <fullName evidence="2">Uncharacterized protein</fullName>
    </submittedName>
</protein>
<keyword evidence="1" id="KW-0732">Signal</keyword>
<organism evidence="2">
    <name type="scientific">Pfiesteria piscicida</name>
    <name type="common">Phantom dinoflagellate</name>
    <dbReference type="NCBI Taxonomy" id="71001"/>
    <lineage>
        <taxon>Eukaryota</taxon>
        <taxon>Sar</taxon>
        <taxon>Alveolata</taxon>
        <taxon>Dinophyceae</taxon>
        <taxon>Peridiniales</taxon>
        <taxon>Pfiesteriaceae</taxon>
        <taxon>Pfiesteria</taxon>
    </lineage>
</organism>
<dbReference type="AlphaFoldDB" id="A3E3S1"/>
<feature type="signal peptide" evidence="1">
    <location>
        <begin position="1"/>
        <end position="18"/>
    </location>
</feature>
<reference evidence="2" key="1">
    <citation type="journal article" date="2007" name="Proc. Natl. Acad. Sci. U.S.A.">
        <title>Spliced leader RNA trans-splicing in dinoflagellates.</title>
        <authorList>
            <person name="Zhang H."/>
            <person name="Hou Y."/>
            <person name="Miranda L."/>
            <person name="Campbell D.A."/>
            <person name="Sturm N.R."/>
            <person name="Gaasterland T."/>
            <person name="Lin S."/>
        </authorList>
    </citation>
    <scope>NUCLEOTIDE SEQUENCE</scope>
</reference>
<name>A3E3S1_PFIPI</name>
<evidence type="ECO:0000313" key="2">
    <source>
        <dbReference type="EMBL" id="ABI14338.1"/>
    </source>
</evidence>
<feature type="chain" id="PRO_5002652814" evidence="1">
    <location>
        <begin position="19"/>
        <end position="88"/>
    </location>
</feature>
<proteinExistence type="evidence at transcript level"/>
<evidence type="ECO:0000256" key="1">
    <source>
        <dbReference type="SAM" id="SignalP"/>
    </source>
</evidence>
<dbReference type="EMBL" id="DQ864923">
    <property type="protein sequence ID" value="ABI14338.1"/>
    <property type="molecule type" value="mRNA"/>
</dbReference>
<accession>A3E3S1</accession>